<dbReference type="AlphaFoldDB" id="A0A4Q9PV46"/>
<keyword evidence="1" id="KW-0812">Transmembrane</keyword>
<dbReference type="EMBL" id="ML145127">
    <property type="protein sequence ID" value="TBU58244.1"/>
    <property type="molecule type" value="Genomic_DNA"/>
</dbReference>
<evidence type="ECO:0000313" key="3">
    <source>
        <dbReference type="Proteomes" id="UP000292082"/>
    </source>
</evidence>
<protein>
    <submittedName>
        <fullName evidence="2">Uncharacterized protein</fullName>
    </submittedName>
</protein>
<evidence type="ECO:0000256" key="1">
    <source>
        <dbReference type="SAM" id="Phobius"/>
    </source>
</evidence>
<accession>A0A4Q9PV46</accession>
<organism evidence="2 3">
    <name type="scientific">Dichomitus squalens</name>
    <dbReference type="NCBI Taxonomy" id="114155"/>
    <lineage>
        <taxon>Eukaryota</taxon>
        <taxon>Fungi</taxon>
        <taxon>Dikarya</taxon>
        <taxon>Basidiomycota</taxon>
        <taxon>Agaricomycotina</taxon>
        <taxon>Agaricomycetes</taxon>
        <taxon>Polyporales</taxon>
        <taxon>Polyporaceae</taxon>
        <taxon>Dichomitus</taxon>
    </lineage>
</organism>
<reference evidence="2 3" key="1">
    <citation type="submission" date="2019-01" db="EMBL/GenBank/DDBJ databases">
        <title>Draft genome sequences of three monokaryotic isolates of the white-rot basidiomycete fungus Dichomitus squalens.</title>
        <authorList>
            <consortium name="DOE Joint Genome Institute"/>
            <person name="Lopez S.C."/>
            <person name="Andreopoulos B."/>
            <person name="Pangilinan J."/>
            <person name="Lipzen A."/>
            <person name="Riley R."/>
            <person name="Ahrendt S."/>
            <person name="Ng V."/>
            <person name="Barry K."/>
            <person name="Daum C."/>
            <person name="Grigoriev I.V."/>
            <person name="Hilden K.S."/>
            <person name="Makela M.R."/>
            <person name="de Vries R.P."/>
        </authorList>
    </citation>
    <scope>NUCLEOTIDE SEQUENCE [LARGE SCALE GENOMIC DNA]</scope>
    <source>
        <strain evidence="2 3">CBS 464.89</strain>
    </source>
</reference>
<feature type="transmembrane region" description="Helical" evidence="1">
    <location>
        <begin position="20"/>
        <end position="42"/>
    </location>
</feature>
<keyword evidence="1" id="KW-0472">Membrane</keyword>
<keyword evidence="3" id="KW-1185">Reference proteome</keyword>
<keyword evidence="1" id="KW-1133">Transmembrane helix</keyword>
<gene>
    <name evidence="2" type="ORF">BD310DRAFT_927675</name>
</gene>
<dbReference type="Proteomes" id="UP000292082">
    <property type="component" value="Unassembled WGS sequence"/>
</dbReference>
<name>A0A4Q9PV46_9APHY</name>
<evidence type="ECO:0000313" key="2">
    <source>
        <dbReference type="EMBL" id="TBU58244.1"/>
    </source>
</evidence>
<proteinExistence type="predicted"/>
<sequence>MRFDLFSLSAYMVHDIRMQAPLQVLVLSSTFSISEISILAALPIATHRRASRADSFCCLA</sequence>